<evidence type="ECO:0000259" key="1">
    <source>
        <dbReference type="PROSITE" id="PS50279"/>
    </source>
</evidence>
<name>A0A0C2GN64_9BILA</name>
<organism evidence="2 3">
    <name type="scientific">Ancylostoma duodenale</name>
    <dbReference type="NCBI Taxonomy" id="51022"/>
    <lineage>
        <taxon>Eukaryota</taxon>
        <taxon>Metazoa</taxon>
        <taxon>Ecdysozoa</taxon>
        <taxon>Nematoda</taxon>
        <taxon>Chromadorea</taxon>
        <taxon>Rhabditida</taxon>
        <taxon>Rhabditina</taxon>
        <taxon>Rhabditomorpha</taxon>
        <taxon>Strongyloidea</taxon>
        <taxon>Ancylostomatidae</taxon>
        <taxon>Ancylostomatinae</taxon>
        <taxon>Ancylostoma</taxon>
    </lineage>
</organism>
<dbReference type="AlphaFoldDB" id="A0A0C2GN64"/>
<reference evidence="2 3" key="1">
    <citation type="submission" date="2013-12" db="EMBL/GenBank/DDBJ databases">
        <title>Draft genome of the parsitic nematode Ancylostoma duodenale.</title>
        <authorList>
            <person name="Mitreva M."/>
        </authorList>
    </citation>
    <scope>NUCLEOTIDE SEQUENCE [LARGE SCALE GENOMIC DNA]</scope>
    <source>
        <strain evidence="2 3">Zhejiang</strain>
    </source>
</reference>
<evidence type="ECO:0000313" key="3">
    <source>
        <dbReference type="Proteomes" id="UP000054047"/>
    </source>
</evidence>
<dbReference type="SUPFAM" id="SSF57362">
    <property type="entry name" value="BPTI-like"/>
    <property type="match status" value="1"/>
</dbReference>
<proteinExistence type="predicted"/>
<evidence type="ECO:0000313" key="2">
    <source>
        <dbReference type="EMBL" id="KIH60514.1"/>
    </source>
</evidence>
<dbReference type="EMBL" id="KN730890">
    <property type="protein sequence ID" value="KIH60514.1"/>
    <property type="molecule type" value="Genomic_DNA"/>
</dbReference>
<gene>
    <name evidence="2" type="ORF">ANCDUO_09237</name>
</gene>
<dbReference type="Gene3D" id="4.10.410.10">
    <property type="entry name" value="Pancreatic trypsin inhibitor Kunitz domain"/>
    <property type="match status" value="1"/>
</dbReference>
<dbReference type="Pfam" id="PF00014">
    <property type="entry name" value="Kunitz_BPTI"/>
    <property type="match status" value="1"/>
</dbReference>
<dbReference type="InterPro" id="IPR036880">
    <property type="entry name" value="Kunitz_BPTI_sf"/>
</dbReference>
<keyword evidence="3" id="KW-1185">Reference proteome</keyword>
<dbReference type="Proteomes" id="UP000054047">
    <property type="component" value="Unassembled WGS sequence"/>
</dbReference>
<dbReference type="InterPro" id="IPR002223">
    <property type="entry name" value="Kunitz_BPTI"/>
</dbReference>
<protein>
    <submittedName>
        <fullName evidence="2">Kunitz/Bovine pancreatic trypsin inhibitor domain protein</fullName>
    </submittedName>
</protein>
<feature type="domain" description="BPTI/Kunitz inhibitor" evidence="1">
    <location>
        <begin position="30"/>
        <end position="55"/>
    </location>
</feature>
<dbReference type="PROSITE" id="PS50279">
    <property type="entry name" value="BPTI_KUNITZ_2"/>
    <property type="match status" value="1"/>
</dbReference>
<accession>A0A0C2GN64</accession>
<dbReference type="GO" id="GO:0004867">
    <property type="term" value="F:serine-type endopeptidase inhibitor activity"/>
    <property type="evidence" value="ECO:0007669"/>
    <property type="project" value="InterPro"/>
</dbReference>
<sequence>MEKQPEPLQLSIVTLFFELFPTMRKSLHDCVFLRYGGCHGNLNSFKSLQRCTEICCGKGYT</sequence>